<gene>
    <name evidence="1" type="ORF">S01H1_54797</name>
</gene>
<protein>
    <recommendedName>
        <fullName evidence="2">TRAM domain-containing protein</fullName>
    </recommendedName>
</protein>
<name>X0VPF0_9ZZZZ</name>
<accession>X0VPF0</accession>
<proteinExistence type="predicted"/>
<feature type="non-terminal residue" evidence="1">
    <location>
        <position position="1"/>
    </location>
</feature>
<dbReference type="AlphaFoldDB" id="X0VPF0"/>
<dbReference type="EMBL" id="BARS01035576">
    <property type="protein sequence ID" value="GAG20105.1"/>
    <property type="molecule type" value="Genomic_DNA"/>
</dbReference>
<comment type="caution">
    <text evidence="1">The sequence shown here is derived from an EMBL/GenBank/DDBJ whole genome shotgun (WGS) entry which is preliminary data.</text>
</comment>
<organism evidence="1">
    <name type="scientific">marine sediment metagenome</name>
    <dbReference type="NCBI Taxonomy" id="412755"/>
    <lineage>
        <taxon>unclassified sequences</taxon>
        <taxon>metagenomes</taxon>
        <taxon>ecological metagenomes</taxon>
    </lineage>
</organism>
<evidence type="ECO:0008006" key="2">
    <source>
        <dbReference type="Google" id="ProtNLM"/>
    </source>
</evidence>
<reference evidence="1" key="1">
    <citation type="journal article" date="2014" name="Front. Microbiol.">
        <title>High frequency of phylogenetically diverse reductive dehalogenase-homologous genes in deep subseafloor sedimentary metagenomes.</title>
        <authorList>
            <person name="Kawai M."/>
            <person name="Futagami T."/>
            <person name="Toyoda A."/>
            <person name="Takaki Y."/>
            <person name="Nishi S."/>
            <person name="Hori S."/>
            <person name="Arai W."/>
            <person name="Tsubouchi T."/>
            <person name="Morono Y."/>
            <person name="Uchiyama I."/>
            <person name="Ito T."/>
            <person name="Fujiyama A."/>
            <person name="Inagaki F."/>
            <person name="Takami H."/>
        </authorList>
    </citation>
    <scope>NUCLEOTIDE SEQUENCE</scope>
    <source>
        <strain evidence="1">Expedition CK06-06</strain>
    </source>
</reference>
<sequence>QGQGVGYLDDGTMVVCEQASHLAGKEIDVIVTSVLQSSAGRMIFGRQVHSAS</sequence>
<evidence type="ECO:0000313" key="1">
    <source>
        <dbReference type="EMBL" id="GAG20105.1"/>
    </source>
</evidence>